<dbReference type="AlphaFoldDB" id="A0A0W0VLX3"/>
<organism evidence="7 8">
    <name type="scientific">Legionella londiniensis</name>
    <dbReference type="NCBI Taxonomy" id="45068"/>
    <lineage>
        <taxon>Bacteria</taxon>
        <taxon>Pseudomonadati</taxon>
        <taxon>Pseudomonadota</taxon>
        <taxon>Gammaproteobacteria</taxon>
        <taxon>Legionellales</taxon>
        <taxon>Legionellaceae</taxon>
        <taxon>Legionella</taxon>
    </lineage>
</organism>
<keyword evidence="8" id="KW-1185">Reference proteome</keyword>
<keyword evidence="3 6" id="KW-0812">Transmembrane</keyword>
<keyword evidence="6" id="KW-1003">Cell membrane</keyword>
<evidence type="ECO:0000256" key="2">
    <source>
        <dbReference type="ARBA" id="ARBA00007165"/>
    </source>
</evidence>
<evidence type="ECO:0000256" key="6">
    <source>
        <dbReference type="RuleBase" id="RU363076"/>
    </source>
</evidence>
<accession>A0A0W0VLX3</accession>
<evidence type="ECO:0000256" key="3">
    <source>
        <dbReference type="ARBA" id="ARBA00022692"/>
    </source>
</evidence>
<evidence type="ECO:0000313" key="8">
    <source>
        <dbReference type="Proteomes" id="UP000054997"/>
    </source>
</evidence>
<proteinExistence type="inferred from homology"/>
<protein>
    <recommendedName>
        <fullName evidence="6">SURF1-like protein</fullName>
    </recommendedName>
</protein>
<dbReference type="Proteomes" id="UP000054997">
    <property type="component" value="Unassembled WGS sequence"/>
</dbReference>
<keyword evidence="5 6" id="KW-0472">Membrane</keyword>
<dbReference type="InterPro" id="IPR002994">
    <property type="entry name" value="Surf1/Shy1"/>
</dbReference>
<comment type="caution">
    <text evidence="7">The sequence shown here is derived from an EMBL/GenBank/DDBJ whole genome shotgun (WGS) entry which is preliminary data.</text>
</comment>
<dbReference type="CDD" id="cd06662">
    <property type="entry name" value="SURF1"/>
    <property type="match status" value="1"/>
</dbReference>
<comment type="subcellular location">
    <subcellularLocation>
        <location evidence="6">Cell membrane</location>
        <topology evidence="6">Multi-pass membrane protein</topology>
    </subcellularLocation>
    <subcellularLocation>
        <location evidence="1">Membrane</location>
    </subcellularLocation>
</comment>
<name>A0A0W0VLX3_9GAMM</name>
<dbReference type="PANTHER" id="PTHR23427:SF2">
    <property type="entry name" value="SURFEIT LOCUS PROTEIN 1"/>
    <property type="match status" value="1"/>
</dbReference>
<dbReference type="STRING" id="45068.Llon_1136"/>
<sequence length="227" mass="26503">MLLALFAVMLFIYLGVWQLQRADEKKRLLVAEQALANQTPIFWQKGDKLPQQFQPLSVEGHYLPDLFLLDNQHYQHRFGYHVISPFELSGRGIILIDRGWVQGDITRQTLPVIQTPETTLRISGKAYYPSPKNWVLGDVLEHKSAKIAVVERIDTNMISQFLHKSVYPFIIRLNENDAFGYIRQWMTVSMPPERHYAYAIQWFIFAIVVLILFFALNIKKRNENNSP</sequence>
<dbReference type="Pfam" id="PF02104">
    <property type="entry name" value="SURF1"/>
    <property type="match status" value="1"/>
</dbReference>
<dbReference type="PROSITE" id="PS50895">
    <property type="entry name" value="SURF1"/>
    <property type="match status" value="1"/>
</dbReference>
<gene>
    <name evidence="7" type="ORF">Llon_1136</name>
</gene>
<dbReference type="PANTHER" id="PTHR23427">
    <property type="entry name" value="SURFEIT LOCUS PROTEIN"/>
    <property type="match status" value="1"/>
</dbReference>
<comment type="similarity">
    <text evidence="2 6">Belongs to the SURF1 family.</text>
</comment>
<dbReference type="EMBL" id="LNYK01000016">
    <property type="protein sequence ID" value="KTD21038.1"/>
    <property type="molecule type" value="Genomic_DNA"/>
</dbReference>
<dbReference type="InterPro" id="IPR045214">
    <property type="entry name" value="Surf1/Surf4"/>
</dbReference>
<evidence type="ECO:0000256" key="5">
    <source>
        <dbReference type="ARBA" id="ARBA00023136"/>
    </source>
</evidence>
<feature type="transmembrane region" description="Helical" evidence="6">
    <location>
        <begin position="196"/>
        <end position="216"/>
    </location>
</feature>
<reference evidence="7 8" key="1">
    <citation type="submission" date="2015-11" db="EMBL/GenBank/DDBJ databases">
        <title>Genomic analysis of 38 Legionella species identifies large and diverse effector repertoires.</title>
        <authorList>
            <person name="Burstein D."/>
            <person name="Amaro F."/>
            <person name="Zusman T."/>
            <person name="Lifshitz Z."/>
            <person name="Cohen O."/>
            <person name="Gilbert J.A."/>
            <person name="Pupko T."/>
            <person name="Shuman H.A."/>
            <person name="Segal G."/>
        </authorList>
    </citation>
    <scope>NUCLEOTIDE SEQUENCE [LARGE SCALE GENOMIC DNA]</scope>
    <source>
        <strain evidence="7 8">ATCC 49505</strain>
    </source>
</reference>
<keyword evidence="4 6" id="KW-1133">Transmembrane helix</keyword>
<evidence type="ECO:0000313" key="7">
    <source>
        <dbReference type="EMBL" id="KTD21038.1"/>
    </source>
</evidence>
<dbReference type="PATRIC" id="fig|45068.5.peg.1221"/>
<evidence type="ECO:0000256" key="1">
    <source>
        <dbReference type="ARBA" id="ARBA00004370"/>
    </source>
</evidence>
<evidence type="ECO:0000256" key="4">
    <source>
        <dbReference type="ARBA" id="ARBA00022989"/>
    </source>
</evidence>
<dbReference type="GO" id="GO:0005886">
    <property type="term" value="C:plasma membrane"/>
    <property type="evidence" value="ECO:0007669"/>
    <property type="project" value="UniProtKB-SubCell"/>
</dbReference>
<comment type="caution">
    <text evidence="6">Lacks conserved residue(s) required for the propagation of feature annotation.</text>
</comment>